<comment type="caution">
    <text evidence="1">The sequence shown here is derived from an EMBL/GenBank/DDBJ whole genome shotgun (WGS) entry which is preliminary data.</text>
</comment>
<accession>A0ABS4D933</accession>
<dbReference type="InterPro" id="IPR015928">
    <property type="entry name" value="Aconitase/3IPM_dehydase_swvl"/>
</dbReference>
<sequence>MVLTGYARCVQGDLWPHQIIDHATAASGDPALLAAHCLAAVDPGLTERVVEGDVLVVTGMMKAGQGHEMAVIALQSVGFAAVICAAVDPEVAAMANIYGLPILALPEASTMLTEARLVRLDLERGSLACADTTWCYEPLERATLDAVRRTQLLARMRRVVEDEGYAE</sequence>
<dbReference type="Gene3D" id="3.20.19.10">
    <property type="entry name" value="Aconitase, domain 4"/>
    <property type="match status" value="1"/>
</dbReference>
<gene>
    <name evidence="1" type="ORF">EYB53_009500</name>
</gene>
<dbReference type="Proteomes" id="UP001193081">
    <property type="component" value="Unassembled WGS sequence"/>
</dbReference>
<dbReference type="RefSeq" id="WP_135477953.1">
    <property type="nucleotide sequence ID" value="NZ_SIJK02000013.1"/>
</dbReference>
<keyword evidence="2" id="KW-1185">Reference proteome</keyword>
<dbReference type="EMBL" id="SIJK02000013">
    <property type="protein sequence ID" value="MBP1465937.1"/>
    <property type="molecule type" value="Genomic_DNA"/>
</dbReference>
<dbReference type="SUPFAM" id="SSF52016">
    <property type="entry name" value="LeuD/IlvD-like"/>
    <property type="match status" value="1"/>
</dbReference>
<organism evidence="1 2">
    <name type="scientific">Candidatus Chloroploca mongolica</name>
    <dbReference type="NCBI Taxonomy" id="2528176"/>
    <lineage>
        <taxon>Bacteria</taxon>
        <taxon>Bacillati</taxon>
        <taxon>Chloroflexota</taxon>
        <taxon>Chloroflexia</taxon>
        <taxon>Chloroflexales</taxon>
        <taxon>Chloroflexineae</taxon>
        <taxon>Oscillochloridaceae</taxon>
        <taxon>Candidatus Chloroploca</taxon>
    </lineage>
</organism>
<evidence type="ECO:0000313" key="2">
    <source>
        <dbReference type="Proteomes" id="UP001193081"/>
    </source>
</evidence>
<proteinExistence type="predicted"/>
<evidence type="ECO:0000313" key="1">
    <source>
        <dbReference type="EMBL" id="MBP1465937.1"/>
    </source>
</evidence>
<reference evidence="1 2" key="1">
    <citation type="submission" date="2021-03" db="EMBL/GenBank/DDBJ databases">
        <authorList>
            <person name="Grouzdev D.S."/>
        </authorList>
    </citation>
    <scope>NUCLEOTIDE SEQUENCE [LARGE SCALE GENOMIC DNA]</scope>
    <source>
        <strain evidence="1 2">M50-1</strain>
    </source>
</reference>
<name>A0ABS4D933_9CHLR</name>
<protein>
    <submittedName>
        <fullName evidence="1">Uncharacterized protein</fullName>
    </submittedName>
</protein>